<protein>
    <submittedName>
        <fullName evidence="2">YwiC-like family protein</fullName>
    </submittedName>
</protein>
<evidence type="ECO:0000313" key="3">
    <source>
        <dbReference type="Proteomes" id="UP000829992"/>
    </source>
</evidence>
<keyword evidence="1" id="KW-1133">Transmembrane helix</keyword>
<proteinExistence type="predicted"/>
<dbReference type="RefSeq" id="WP_249588017.1">
    <property type="nucleotide sequence ID" value="NZ_BAAAQL010000010.1"/>
</dbReference>
<evidence type="ECO:0000313" key="2">
    <source>
        <dbReference type="EMBL" id="UQT56560.1"/>
    </source>
</evidence>
<feature type="transmembrane region" description="Helical" evidence="1">
    <location>
        <begin position="12"/>
        <end position="32"/>
    </location>
</feature>
<keyword evidence="3" id="KW-1185">Reference proteome</keyword>
<organism evidence="2 3">
    <name type="scientific">Streptomyces durmitorensis</name>
    <dbReference type="NCBI Taxonomy" id="319947"/>
    <lineage>
        <taxon>Bacteria</taxon>
        <taxon>Bacillati</taxon>
        <taxon>Actinomycetota</taxon>
        <taxon>Actinomycetes</taxon>
        <taxon>Kitasatosporales</taxon>
        <taxon>Streptomycetaceae</taxon>
        <taxon>Streptomyces</taxon>
    </lineage>
</organism>
<feature type="transmembrane region" description="Helical" evidence="1">
    <location>
        <begin position="126"/>
        <end position="148"/>
    </location>
</feature>
<feature type="transmembrane region" description="Helical" evidence="1">
    <location>
        <begin position="38"/>
        <end position="56"/>
    </location>
</feature>
<feature type="transmembrane region" description="Helical" evidence="1">
    <location>
        <begin position="76"/>
        <end position="94"/>
    </location>
</feature>
<dbReference type="EMBL" id="CP097289">
    <property type="protein sequence ID" value="UQT56560.1"/>
    <property type="molecule type" value="Genomic_DNA"/>
</dbReference>
<feature type="transmembrane region" description="Helical" evidence="1">
    <location>
        <begin position="154"/>
        <end position="172"/>
    </location>
</feature>
<keyword evidence="1" id="KW-0812">Transmembrane</keyword>
<accession>A0ABY4PTZ1</accession>
<feature type="transmembrane region" description="Helical" evidence="1">
    <location>
        <begin position="225"/>
        <end position="247"/>
    </location>
</feature>
<dbReference type="Proteomes" id="UP000829992">
    <property type="component" value="Chromosome"/>
</dbReference>
<sequence length="248" mass="27244">MNSRAHARSKWIPDQHGAWAMLAVPFAAGTFLGDPRWLHLPLFVCWLLAYATAFHLQQHIRLRRCSRNPRAAERHVRPFLTFATALILLGTPLLVLRPWLAVAVAAALPFFAVNTLYALRNRERALVNGLVAIVPACAMLLVALRVGGEPPGEGMGPFAACLLYFGGTVLYVKSMIRERRNRRFRIGSIAYHCAALICATLLHPPLAALFALCLLRAALLPGRGLRIRTVGLIEVGLSTALLVTLLAY</sequence>
<feature type="transmembrane region" description="Helical" evidence="1">
    <location>
        <begin position="193"/>
        <end position="219"/>
    </location>
</feature>
<feature type="transmembrane region" description="Helical" evidence="1">
    <location>
        <begin position="100"/>
        <end position="119"/>
    </location>
</feature>
<evidence type="ECO:0000256" key="1">
    <source>
        <dbReference type="SAM" id="Phobius"/>
    </source>
</evidence>
<dbReference type="Pfam" id="PF14256">
    <property type="entry name" value="YwiC"/>
    <property type="match status" value="1"/>
</dbReference>
<gene>
    <name evidence="2" type="ORF">M4V62_16455</name>
</gene>
<name>A0ABY4PTZ1_9ACTN</name>
<dbReference type="InterPro" id="IPR025576">
    <property type="entry name" value="YwiC"/>
</dbReference>
<keyword evidence="1" id="KW-0472">Membrane</keyword>
<reference evidence="2 3" key="1">
    <citation type="submission" date="2022-05" db="EMBL/GenBank/DDBJ databases">
        <authorList>
            <person name="Zhou X."/>
            <person name="Li K."/>
            <person name="Man Y."/>
        </authorList>
    </citation>
    <scope>NUCLEOTIDE SEQUENCE [LARGE SCALE GENOMIC DNA]</scope>
    <source>
        <strain evidence="2 3">MS405</strain>
    </source>
</reference>